<organism evidence="1 2">
    <name type="scientific">Candidatus Nealsonbacteria bacterium RIFCSPLOWO2_01_FULL_41_9</name>
    <dbReference type="NCBI Taxonomy" id="1801671"/>
    <lineage>
        <taxon>Bacteria</taxon>
        <taxon>Candidatus Nealsoniibacteriota</taxon>
    </lineage>
</organism>
<dbReference type="AlphaFoldDB" id="A0A1G2EC07"/>
<comment type="caution">
    <text evidence="1">The sequence shown here is derived from an EMBL/GenBank/DDBJ whole genome shotgun (WGS) entry which is preliminary data.</text>
</comment>
<name>A0A1G2EC07_9BACT</name>
<dbReference type="Proteomes" id="UP000176406">
    <property type="component" value="Unassembled WGS sequence"/>
</dbReference>
<evidence type="ECO:0008006" key="3">
    <source>
        <dbReference type="Google" id="ProtNLM"/>
    </source>
</evidence>
<dbReference type="EMBL" id="MHMG01000038">
    <property type="protein sequence ID" value="OGZ22678.1"/>
    <property type="molecule type" value="Genomic_DNA"/>
</dbReference>
<dbReference type="Gene3D" id="3.90.79.10">
    <property type="entry name" value="Nucleoside Triphosphate Pyrophosphohydrolase"/>
    <property type="match status" value="1"/>
</dbReference>
<proteinExistence type="predicted"/>
<accession>A0A1G2EC07</accession>
<gene>
    <name evidence="1" type="ORF">A3A08_00195</name>
</gene>
<evidence type="ECO:0000313" key="2">
    <source>
        <dbReference type="Proteomes" id="UP000176406"/>
    </source>
</evidence>
<reference evidence="1 2" key="1">
    <citation type="journal article" date="2016" name="Nat. Commun.">
        <title>Thousands of microbial genomes shed light on interconnected biogeochemical processes in an aquifer system.</title>
        <authorList>
            <person name="Anantharaman K."/>
            <person name="Brown C.T."/>
            <person name="Hug L.A."/>
            <person name="Sharon I."/>
            <person name="Castelle C.J."/>
            <person name="Probst A.J."/>
            <person name="Thomas B.C."/>
            <person name="Singh A."/>
            <person name="Wilkins M.J."/>
            <person name="Karaoz U."/>
            <person name="Brodie E.L."/>
            <person name="Williams K.H."/>
            <person name="Hubbard S.S."/>
            <person name="Banfield J.F."/>
        </authorList>
    </citation>
    <scope>NUCLEOTIDE SEQUENCE [LARGE SCALE GENOMIC DNA]</scope>
</reference>
<evidence type="ECO:0000313" key="1">
    <source>
        <dbReference type="EMBL" id="OGZ22678.1"/>
    </source>
</evidence>
<sequence>MAADEQVLTIASDIIFKEERWQGLKRDNLDYYLDLIKKYSQFKLRKDVESDKSFQQIIPYIIFNFKNQYFFYSYLAGDKRLINNCQLGVAGHINPIDLKPGEDVLMAGMMREWKEEVDYKGNLIEKKLIGILNDERREVESVHLGLIYHFTGDSPQITVKEKDKIKGGLIKLEDMPKYLEGVEGWPEIIYKEYLSNIE</sequence>
<protein>
    <recommendedName>
        <fullName evidence="3">Nudix hydrolase domain-containing protein</fullName>
    </recommendedName>
</protein>